<dbReference type="EMBL" id="JANPWB010000004">
    <property type="protein sequence ID" value="KAJ1194322.1"/>
    <property type="molecule type" value="Genomic_DNA"/>
</dbReference>
<keyword evidence="3" id="KW-1185">Reference proteome</keyword>
<organism evidence="2 3">
    <name type="scientific">Pleurodeles waltl</name>
    <name type="common">Iberian ribbed newt</name>
    <dbReference type="NCBI Taxonomy" id="8319"/>
    <lineage>
        <taxon>Eukaryota</taxon>
        <taxon>Metazoa</taxon>
        <taxon>Chordata</taxon>
        <taxon>Craniata</taxon>
        <taxon>Vertebrata</taxon>
        <taxon>Euteleostomi</taxon>
        <taxon>Amphibia</taxon>
        <taxon>Batrachia</taxon>
        <taxon>Caudata</taxon>
        <taxon>Salamandroidea</taxon>
        <taxon>Salamandridae</taxon>
        <taxon>Pleurodelinae</taxon>
        <taxon>Pleurodeles</taxon>
    </lineage>
</organism>
<gene>
    <name evidence="2" type="ORF">NDU88_003611</name>
</gene>
<reference evidence="2" key="1">
    <citation type="journal article" date="2022" name="bioRxiv">
        <title>Sequencing and chromosome-scale assembly of the giantPleurodeles waltlgenome.</title>
        <authorList>
            <person name="Brown T."/>
            <person name="Elewa A."/>
            <person name="Iarovenko S."/>
            <person name="Subramanian E."/>
            <person name="Araus A.J."/>
            <person name="Petzold A."/>
            <person name="Susuki M."/>
            <person name="Suzuki K.-i.T."/>
            <person name="Hayashi T."/>
            <person name="Toyoda A."/>
            <person name="Oliveira C."/>
            <person name="Osipova E."/>
            <person name="Leigh N.D."/>
            <person name="Simon A."/>
            <person name="Yun M.H."/>
        </authorList>
    </citation>
    <scope>NUCLEOTIDE SEQUENCE</scope>
    <source>
        <strain evidence="2">20211129_DDA</strain>
        <tissue evidence="2">Liver</tissue>
    </source>
</reference>
<accession>A0AAV7V0H3</accession>
<dbReference type="Proteomes" id="UP001066276">
    <property type="component" value="Chromosome 2_2"/>
</dbReference>
<comment type="caution">
    <text evidence="2">The sequence shown here is derived from an EMBL/GenBank/DDBJ whole genome shotgun (WGS) entry which is preliminary data.</text>
</comment>
<feature type="region of interest" description="Disordered" evidence="1">
    <location>
        <begin position="1"/>
        <end position="81"/>
    </location>
</feature>
<protein>
    <submittedName>
        <fullName evidence="2">Uncharacterized protein</fullName>
    </submittedName>
</protein>
<evidence type="ECO:0000313" key="2">
    <source>
        <dbReference type="EMBL" id="KAJ1194322.1"/>
    </source>
</evidence>
<name>A0AAV7V0H3_PLEWA</name>
<evidence type="ECO:0000256" key="1">
    <source>
        <dbReference type="SAM" id="MobiDB-lite"/>
    </source>
</evidence>
<dbReference type="AlphaFoldDB" id="A0AAV7V0H3"/>
<proteinExistence type="predicted"/>
<evidence type="ECO:0000313" key="3">
    <source>
        <dbReference type="Proteomes" id="UP001066276"/>
    </source>
</evidence>
<sequence>MNLAPGSRQDEASWQAGLGQTEAQAETASWGLCTRRQLHSTDGLRFQRGRHTGRAPAPGDCAHGTPKQRKPEDRTQSPQWVVLAAPQLFFRRARR</sequence>